<accession>A0AAN8VCH0</accession>
<evidence type="ECO:0000256" key="1">
    <source>
        <dbReference type="SAM" id="Phobius"/>
    </source>
</evidence>
<keyword evidence="1" id="KW-0472">Membrane</keyword>
<protein>
    <submittedName>
        <fullName evidence="2">Uncharacterized protein</fullName>
    </submittedName>
</protein>
<dbReference type="AlphaFoldDB" id="A0AAN8VCH0"/>
<evidence type="ECO:0000313" key="3">
    <source>
        <dbReference type="Proteomes" id="UP001370490"/>
    </source>
</evidence>
<dbReference type="Proteomes" id="UP001370490">
    <property type="component" value="Unassembled WGS sequence"/>
</dbReference>
<dbReference type="EMBL" id="JBAMMX010000010">
    <property type="protein sequence ID" value="KAK6932453.1"/>
    <property type="molecule type" value="Genomic_DNA"/>
</dbReference>
<comment type="caution">
    <text evidence="2">The sequence shown here is derived from an EMBL/GenBank/DDBJ whole genome shotgun (WGS) entry which is preliminary data.</text>
</comment>
<gene>
    <name evidence="2" type="ORF">RJ641_002077</name>
</gene>
<keyword evidence="1" id="KW-1133">Transmembrane helix</keyword>
<name>A0AAN8VCH0_9MAGN</name>
<sequence>MGFGAAGCEVATIFRWIWSLIMLRNAKWCLNNCSCLAFSYVVVFEDKQNTSTIIIISAISGFIIMGVQIHGFFRQEKAKQRGKWLLFLTSADFFEFLCYRRP</sequence>
<organism evidence="2 3">
    <name type="scientific">Dillenia turbinata</name>
    <dbReference type="NCBI Taxonomy" id="194707"/>
    <lineage>
        <taxon>Eukaryota</taxon>
        <taxon>Viridiplantae</taxon>
        <taxon>Streptophyta</taxon>
        <taxon>Embryophyta</taxon>
        <taxon>Tracheophyta</taxon>
        <taxon>Spermatophyta</taxon>
        <taxon>Magnoliopsida</taxon>
        <taxon>eudicotyledons</taxon>
        <taxon>Gunneridae</taxon>
        <taxon>Pentapetalae</taxon>
        <taxon>Dilleniales</taxon>
        <taxon>Dilleniaceae</taxon>
        <taxon>Dillenia</taxon>
    </lineage>
</organism>
<keyword evidence="1" id="KW-0812">Transmembrane</keyword>
<feature type="transmembrane region" description="Helical" evidence="1">
    <location>
        <begin position="53"/>
        <end position="73"/>
    </location>
</feature>
<reference evidence="2 3" key="1">
    <citation type="submission" date="2023-12" db="EMBL/GenBank/DDBJ databases">
        <title>A high-quality genome assembly for Dillenia turbinata (Dilleniales).</title>
        <authorList>
            <person name="Chanderbali A."/>
        </authorList>
    </citation>
    <scope>NUCLEOTIDE SEQUENCE [LARGE SCALE GENOMIC DNA]</scope>
    <source>
        <strain evidence="2">LSX21</strain>
        <tissue evidence="2">Leaf</tissue>
    </source>
</reference>
<keyword evidence="3" id="KW-1185">Reference proteome</keyword>
<proteinExistence type="predicted"/>
<evidence type="ECO:0000313" key="2">
    <source>
        <dbReference type="EMBL" id="KAK6932453.1"/>
    </source>
</evidence>